<accession>A0A1R4IH31</accession>
<keyword evidence="2" id="KW-1133">Transmembrane helix</keyword>
<sequence>MRALARFSLAHRALIALITVFCTVFGVIAAGQLKQELVPSLELPVISVTTVYPGAGPEVVDDAVGEPLERTLQAVEGLESTRSTSSNGFNAVLLQFEYGTDLHRARGQVDRAVSNLAPQLPDEAETTSFAGSFSDFPVMFLAVSSDSDLNRTRQRVEDVAVPRLQRLEGVRGAEVTGGTQEYVSIVPDQAGLAAAGLSTQDIVTALEENAGLFPIGQVTEGSLTLPVQAGSPVEDIEDLKDIVLVPADGESSSPDRAPPALGDVAEVSMAEAEPTSVSRTNGVDTLSLSITATPDADLVRVSEAVEEILPELEGVVGDNARFTVVFDQAPFIQQSIDTLFLEGVLGLGFAVLVIAVFLLSLRSTLVTAVSIPLSLLATLIGVWLSGYSLNMLTLGALTIAIGRVVDDSIVVVENIRRHLGLGEDRRTAIVRGTGEVGLAITASTLTSVAVFVPVAFVSGLAGELFRPFAVTMSLALLVSLLVALTIVPVLSFWFLGGTASRRTAGQAAAEGLVDDGPSPSARPVAHASWLSRAYRPVLRGTQAHPKTTIAAALAVLVGTGVLVPLLPTNLLGDTGQNSFTVTARQSPGSSLEATTAAAEKVDEALRGTEGVQDVQFTVGSAGMMAMFGGGATDEASFTVVTDPAVDQPALQDEVRDRLARLQDVGEVEVSPAEGFGGSDIEVTVTAPTPEQLSAAAEQVADRMRGLEGVREVTTPATDTRPTFQVEVDPQAAAAAGLTEEAVSGQVAAAMDAVPSGQVRFGFTDYTVRLGDPEPVTSRAELEAVEVMTPTGPVALSELAEVRQEDVPASVTSSDGERTAVVSVTPGSDDLGTAAAAVREALDGMEFAEGVAAEIGGAASQQEKTFRDLGLALLAAVAAVYVVMVATFRSLLQPFVLLVSIPFAATGAFIALLVTGTSLGLPSLIGMLMLVGVVVTNAIVLIDLINQYRRDLGLGLDEAIELGALNRVRPVVMTALATILALMPMALGVTGHGGFISQPLAVAVVGGLLSSTVLTLVVLPVLYRFAEARGERRRLAEQSRIEQARAEQERQLREAEAAAQAGAGDPAPTPGSRRRGLRERLRKLSPRRRRTA</sequence>
<organism evidence="3 4">
    <name type="scientific">Micrococcus lylae</name>
    <dbReference type="NCBI Taxonomy" id="1273"/>
    <lineage>
        <taxon>Bacteria</taxon>
        <taxon>Bacillati</taxon>
        <taxon>Actinomycetota</taxon>
        <taxon>Actinomycetes</taxon>
        <taxon>Micrococcales</taxon>
        <taxon>Micrococcaceae</taxon>
        <taxon>Micrococcus</taxon>
    </lineage>
</organism>
<keyword evidence="2" id="KW-0812">Transmembrane</keyword>
<keyword evidence="2" id="KW-0472">Membrane</keyword>
<feature type="region of interest" description="Disordered" evidence="1">
    <location>
        <begin position="1035"/>
        <end position="1091"/>
    </location>
</feature>
<dbReference type="SUPFAM" id="SSF82714">
    <property type="entry name" value="Multidrug efflux transporter AcrB TolC docking domain, DN and DC subdomains"/>
    <property type="match status" value="2"/>
</dbReference>
<dbReference type="GO" id="GO:0005886">
    <property type="term" value="C:plasma membrane"/>
    <property type="evidence" value="ECO:0007669"/>
    <property type="project" value="TreeGrafter"/>
</dbReference>
<evidence type="ECO:0000256" key="2">
    <source>
        <dbReference type="SAM" id="Phobius"/>
    </source>
</evidence>
<dbReference type="Gene3D" id="1.20.1640.10">
    <property type="entry name" value="Multidrug efflux transporter AcrB transmembrane domain"/>
    <property type="match status" value="2"/>
</dbReference>
<dbReference type="Gene3D" id="3.30.2090.10">
    <property type="entry name" value="Multidrug efflux transporter AcrB TolC docking domain, DN and DC subdomains"/>
    <property type="match status" value="2"/>
</dbReference>
<proteinExistence type="predicted"/>
<dbReference type="Pfam" id="PF00873">
    <property type="entry name" value="ACR_tran"/>
    <property type="match status" value="1"/>
</dbReference>
<dbReference type="SUPFAM" id="SSF82693">
    <property type="entry name" value="Multidrug efflux transporter AcrB pore domain, PN1, PN2, PC1 and PC2 subdomains"/>
    <property type="match status" value="2"/>
</dbReference>
<dbReference type="RefSeq" id="WP_087133525.1">
    <property type="nucleotide sequence ID" value="NZ_FUKP01000014.1"/>
</dbReference>
<feature type="transmembrane region" description="Helical" evidence="2">
    <location>
        <begin position="868"/>
        <end position="887"/>
    </location>
</feature>
<reference evidence="3 4" key="1">
    <citation type="submission" date="2017-02" db="EMBL/GenBank/DDBJ databases">
        <authorList>
            <person name="Peterson S.W."/>
        </authorList>
    </citation>
    <scope>NUCLEOTIDE SEQUENCE [LARGE SCALE GENOMIC DNA]</scope>
    <source>
        <strain evidence="3 4">2B3F</strain>
    </source>
</reference>
<name>A0A1R4IH31_9MICC</name>
<feature type="compositionally biased region" description="Basic and acidic residues" evidence="1">
    <location>
        <begin position="1035"/>
        <end position="1055"/>
    </location>
</feature>
<gene>
    <name evidence="3" type="ORF">FM125_02325</name>
</gene>
<feature type="transmembrane region" description="Helical" evidence="2">
    <location>
        <begin position="894"/>
        <end position="914"/>
    </location>
</feature>
<feature type="transmembrane region" description="Helical" evidence="2">
    <location>
        <begin position="339"/>
        <end position="358"/>
    </location>
</feature>
<feature type="transmembrane region" description="Helical" evidence="2">
    <location>
        <begin position="391"/>
        <end position="415"/>
    </location>
</feature>
<dbReference type="PRINTS" id="PR00702">
    <property type="entry name" value="ACRIFLAVINRP"/>
</dbReference>
<feature type="transmembrane region" description="Helical" evidence="2">
    <location>
        <begin position="436"/>
        <end position="456"/>
    </location>
</feature>
<evidence type="ECO:0000313" key="4">
    <source>
        <dbReference type="Proteomes" id="UP000196230"/>
    </source>
</evidence>
<dbReference type="AlphaFoldDB" id="A0A1R4IH31"/>
<dbReference type="InterPro" id="IPR027463">
    <property type="entry name" value="AcrB_DN_DC_subdom"/>
</dbReference>
<evidence type="ECO:0000313" key="3">
    <source>
        <dbReference type="EMBL" id="SJN18904.1"/>
    </source>
</evidence>
<feature type="transmembrane region" description="Helical" evidence="2">
    <location>
        <begin position="1000"/>
        <end position="1022"/>
    </location>
</feature>
<evidence type="ECO:0000256" key="1">
    <source>
        <dbReference type="SAM" id="MobiDB-lite"/>
    </source>
</evidence>
<feature type="transmembrane region" description="Helical" evidence="2">
    <location>
        <begin position="970"/>
        <end position="988"/>
    </location>
</feature>
<dbReference type="Gene3D" id="3.30.70.1430">
    <property type="entry name" value="Multidrug efflux transporter AcrB pore domain"/>
    <property type="match status" value="2"/>
</dbReference>
<dbReference type="Proteomes" id="UP000196230">
    <property type="component" value="Unassembled WGS sequence"/>
</dbReference>
<dbReference type="GO" id="GO:0042910">
    <property type="term" value="F:xenobiotic transmembrane transporter activity"/>
    <property type="evidence" value="ECO:0007669"/>
    <property type="project" value="TreeGrafter"/>
</dbReference>
<dbReference type="SUPFAM" id="SSF82866">
    <property type="entry name" value="Multidrug efflux transporter AcrB transmembrane domain"/>
    <property type="match status" value="2"/>
</dbReference>
<feature type="transmembrane region" description="Helical" evidence="2">
    <location>
        <begin position="548"/>
        <end position="566"/>
    </location>
</feature>
<protein>
    <submittedName>
        <fullName evidence="3">RND multidrug efflux transporter Acriflavin resistance protein</fullName>
    </submittedName>
</protein>
<dbReference type="PANTHER" id="PTHR32063">
    <property type="match status" value="1"/>
</dbReference>
<feature type="transmembrane region" description="Helical" evidence="2">
    <location>
        <begin position="920"/>
        <end position="941"/>
    </location>
</feature>
<feature type="transmembrane region" description="Helical" evidence="2">
    <location>
        <begin position="365"/>
        <end position="385"/>
    </location>
</feature>
<dbReference type="Gene3D" id="3.30.70.1320">
    <property type="entry name" value="Multidrug efflux transporter AcrB pore domain like"/>
    <property type="match status" value="1"/>
</dbReference>
<dbReference type="InterPro" id="IPR001036">
    <property type="entry name" value="Acrflvin-R"/>
</dbReference>
<dbReference type="Gene3D" id="3.30.70.1440">
    <property type="entry name" value="Multidrug efflux transporter AcrB pore domain"/>
    <property type="match status" value="1"/>
</dbReference>
<feature type="compositionally biased region" description="Basic residues" evidence="1">
    <location>
        <begin position="1071"/>
        <end position="1091"/>
    </location>
</feature>
<dbReference type="EMBL" id="FUKP01000014">
    <property type="protein sequence ID" value="SJN18904.1"/>
    <property type="molecule type" value="Genomic_DNA"/>
</dbReference>
<dbReference type="PANTHER" id="PTHR32063:SF0">
    <property type="entry name" value="SWARMING MOTILITY PROTEIN SWRC"/>
    <property type="match status" value="1"/>
</dbReference>
<feature type="transmembrane region" description="Helical" evidence="2">
    <location>
        <begin position="468"/>
        <end position="495"/>
    </location>
</feature>